<accession>A0A5M9P0E6</accession>
<proteinExistence type="predicted"/>
<gene>
    <name evidence="1" type="ORF">F4W18_09075</name>
</gene>
<protein>
    <submittedName>
        <fullName evidence="1">Uncharacterized protein</fullName>
    </submittedName>
</protein>
<dbReference type="AlphaFoldDB" id="A0A5M9P0E6"/>
<dbReference type="OrthoDB" id="7604978at2"/>
<reference evidence="1 2" key="1">
    <citation type="submission" date="2019-09" db="EMBL/GenBank/DDBJ databases">
        <title>Draft genome sequence of various Type strains from the CCUG.</title>
        <authorList>
            <person name="Pineiro-Iglesias B."/>
            <person name="Tunovic T."/>
            <person name="Unosson C."/>
            <person name="Inganas E."/>
            <person name="Ohlen M."/>
            <person name="Cardew S."/>
            <person name="Jensie-Markopoulos S."/>
            <person name="Salva-Serra F."/>
            <person name="Jaen-Luchoro D."/>
            <person name="Karlsson R."/>
            <person name="Svensson-Stadler L."/>
            <person name="Chun J."/>
            <person name="Moore E."/>
        </authorList>
    </citation>
    <scope>NUCLEOTIDE SEQUENCE [LARGE SCALE GENOMIC DNA]</scope>
    <source>
        <strain evidence="1 2">CCUG 56969T</strain>
    </source>
</reference>
<dbReference type="Proteomes" id="UP000322521">
    <property type="component" value="Unassembled WGS sequence"/>
</dbReference>
<comment type="caution">
    <text evidence="1">The sequence shown here is derived from an EMBL/GenBank/DDBJ whole genome shotgun (WGS) entry which is preliminary data.</text>
</comment>
<keyword evidence="2" id="KW-1185">Reference proteome</keyword>
<evidence type="ECO:0000313" key="2">
    <source>
        <dbReference type="Proteomes" id="UP000322521"/>
    </source>
</evidence>
<evidence type="ECO:0000313" key="1">
    <source>
        <dbReference type="EMBL" id="KAA8677697.1"/>
    </source>
</evidence>
<sequence length="465" mass="53348">MHLSQFFTTYDDTLTQSLNTDPLGMTMIWSRLGQDIFHNRVSSISNDVRNYTLNLVHHYVIKQVVDSQTELSRRLHGVFGHADTLSFKQACLIYMENIYVFSMLQAEEVEQFHVQTQGILGTSKARQQLAEGEPSLLFTNKQTGQLLVRQLTLGASGRYKTPFTEMAFFDKEYRYHLPTNTKQWNAAQFFIGSNRWLNELVHNLAEHLVFVVSQNSKLPQIEWNVIPDVIKRGYAQSFATPATVGKQSKAFWLKATSLDKNAAGSLYEVINSAQDNESAQSLIEQAITREQSVIEKTKMLDICRVEPLLAECELLLTVLMSQRFQSDEEVYQSYLKLDRNVSSIIQLARELEAEIGIKEKFQVGVAKSRYEALLAFGKLDSTESAENMTALIEELLKYHRAIMNQRGQSPWVERDSQGVYRCHVKLRNLPTVEQRPYKSWVNGYYLDQFKNLIKGLEGKSNDENI</sequence>
<dbReference type="RefSeq" id="WP_086712654.1">
    <property type="nucleotide sequence ID" value="NZ_AP025493.1"/>
</dbReference>
<name>A0A5M9P0E6_9VIBR</name>
<organism evidence="1 2">
    <name type="scientific">Vibrio gigantis</name>
    <dbReference type="NCBI Taxonomy" id="296199"/>
    <lineage>
        <taxon>Bacteria</taxon>
        <taxon>Pseudomonadati</taxon>
        <taxon>Pseudomonadota</taxon>
        <taxon>Gammaproteobacteria</taxon>
        <taxon>Vibrionales</taxon>
        <taxon>Vibrionaceae</taxon>
        <taxon>Vibrio</taxon>
    </lineage>
</organism>
<dbReference type="EMBL" id="VXJS01000004">
    <property type="protein sequence ID" value="KAA8677697.1"/>
    <property type="molecule type" value="Genomic_DNA"/>
</dbReference>